<organism evidence="3 4">
    <name type="scientific">Ganoderma sinense ZZ0214-1</name>
    <dbReference type="NCBI Taxonomy" id="1077348"/>
    <lineage>
        <taxon>Eukaryota</taxon>
        <taxon>Fungi</taxon>
        <taxon>Dikarya</taxon>
        <taxon>Basidiomycota</taxon>
        <taxon>Agaricomycotina</taxon>
        <taxon>Agaricomycetes</taxon>
        <taxon>Polyporales</taxon>
        <taxon>Polyporaceae</taxon>
        <taxon>Ganoderma</taxon>
    </lineage>
</organism>
<evidence type="ECO:0000313" key="3">
    <source>
        <dbReference type="EMBL" id="PIL24828.1"/>
    </source>
</evidence>
<feature type="region of interest" description="Disordered" evidence="1">
    <location>
        <begin position="659"/>
        <end position="728"/>
    </location>
</feature>
<feature type="region of interest" description="Disordered" evidence="1">
    <location>
        <begin position="84"/>
        <end position="110"/>
    </location>
</feature>
<dbReference type="AlphaFoldDB" id="A0A2G8RU15"/>
<feature type="domain" description="G-patch" evidence="2">
    <location>
        <begin position="163"/>
        <end position="201"/>
    </location>
</feature>
<proteinExistence type="predicted"/>
<feature type="region of interest" description="Disordered" evidence="1">
    <location>
        <begin position="131"/>
        <end position="162"/>
    </location>
</feature>
<protein>
    <recommendedName>
        <fullName evidence="2">G-patch domain-containing protein</fullName>
    </recommendedName>
</protein>
<dbReference type="PANTHER" id="PTHR13384">
    <property type="entry name" value="G PATCH DOMAIN-CONTAINING PROTEIN 1"/>
    <property type="match status" value="1"/>
</dbReference>
<evidence type="ECO:0000259" key="2">
    <source>
        <dbReference type="PROSITE" id="PS50174"/>
    </source>
</evidence>
<dbReference type="Pfam" id="PF01585">
    <property type="entry name" value="G-patch"/>
    <property type="match status" value="1"/>
</dbReference>
<feature type="compositionally biased region" description="Polar residues" evidence="1">
    <location>
        <begin position="689"/>
        <end position="699"/>
    </location>
</feature>
<dbReference type="InterPro" id="IPR000467">
    <property type="entry name" value="G_patch_dom"/>
</dbReference>
<feature type="region of interest" description="Disordered" evidence="1">
    <location>
        <begin position="437"/>
        <end position="474"/>
    </location>
</feature>
<comment type="caution">
    <text evidence="3">The sequence shown here is derived from an EMBL/GenBank/DDBJ whole genome shotgun (WGS) entry which is preliminary data.</text>
</comment>
<dbReference type="Pfam" id="PF26093">
    <property type="entry name" value="HTH_TGH"/>
    <property type="match status" value="1"/>
</dbReference>
<feature type="region of interest" description="Disordered" evidence="1">
    <location>
        <begin position="373"/>
        <end position="395"/>
    </location>
</feature>
<reference evidence="3 4" key="1">
    <citation type="journal article" date="2015" name="Sci. Rep.">
        <title>Chromosome-level genome map provides insights into diverse defense mechanisms in the medicinal fungus Ganoderma sinense.</title>
        <authorList>
            <person name="Zhu Y."/>
            <person name="Xu J."/>
            <person name="Sun C."/>
            <person name="Zhou S."/>
            <person name="Xu H."/>
            <person name="Nelson D.R."/>
            <person name="Qian J."/>
            <person name="Song J."/>
            <person name="Luo H."/>
            <person name="Xiang L."/>
            <person name="Li Y."/>
            <person name="Xu Z."/>
            <person name="Ji A."/>
            <person name="Wang L."/>
            <person name="Lu S."/>
            <person name="Hayward A."/>
            <person name="Sun W."/>
            <person name="Li X."/>
            <person name="Schwartz D.C."/>
            <person name="Wang Y."/>
            <person name="Chen S."/>
        </authorList>
    </citation>
    <scope>NUCLEOTIDE SEQUENCE [LARGE SCALE GENOMIC DNA]</scope>
    <source>
        <strain evidence="3 4">ZZ0214-1</strain>
    </source>
</reference>
<feature type="compositionally biased region" description="Low complexity" evidence="1">
    <location>
        <begin position="149"/>
        <end position="158"/>
    </location>
</feature>
<accession>A0A2G8RU15</accession>
<dbReference type="Proteomes" id="UP000230002">
    <property type="component" value="Unassembled WGS sequence"/>
</dbReference>
<feature type="region of interest" description="Disordered" evidence="1">
    <location>
        <begin position="282"/>
        <end position="331"/>
    </location>
</feature>
<name>A0A2G8RU15_9APHY</name>
<dbReference type="OrthoDB" id="20507at2759"/>
<dbReference type="GO" id="GO:0006397">
    <property type="term" value="P:mRNA processing"/>
    <property type="evidence" value="ECO:0007669"/>
    <property type="project" value="InterPro"/>
</dbReference>
<dbReference type="InterPro" id="IPR011666">
    <property type="entry name" value="DUF1604"/>
</dbReference>
<dbReference type="EMBL" id="AYKW01000056">
    <property type="protein sequence ID" value="PIL24828.1"/>
    <property type="molecule type" value="Genomic_DNA"/>
</dbReference>
<dbReference type="Pfam" id="PF07713">
    <property type="entry name" value="DUF1604"/>
    <property type="match status" value="1"/>
</dbReference>
<dbReference type="PROSITE" id="PS50174">
    <property type="entry name" value="G_PATCH"/>
    <property type="match status" value="1"/>
</dbReference>
<feature type="compositionally biased region" description="Acidic residues" evidence="1">
    <location>
        <begin position="742"/>
        <end position="753"/>
    </location>
</feature>
<feature type="compositionally biased region" description="Low complexity" evidence="1">
    <location>
        <begin position="773"/>
        <end position="787"/>
    </location>
</feature>
<sequence>MTSRLKRKLNDLGVDTASSKANENFCLIGTPLPPLEKSKDTGEFVPLWKQEVRDEKGRRRLHGAFTGGFSAGYFNSVGSKEGWTPSTFVSSRNDRAKKKAARPEDFMDEEDLAELRESQKLVDEHEEMDFGGTAAEKGRQAGVADDQDSIASALADSLAPPPKDSIGAKILKKMGWKLGQGIGPRLTYAQRKAQDAGILDPSKEVEGTEEDLEEAKKHLYPRKDIPVLLFRRKDNFHGLGYTPGLNLNESLGSERAHTGPNISSGFGLGALNDADEDDLDVYDSGPSGRNRVAYDSSLGDDDHRISIGSRASRKEGAVQGPTVPPGITQTFNDGTPVLKGFVLSAKPVAEDRWFPMPKVPPGWKPDPRRVWEQVTDKENKSASKSHPQPARTHAEWKASLLSADQRGSMLGEAPPPAKTRSVFEYLSQKDRERLQSFRKTRDEGAPPASTADGAPPRPPSPVPPAPAPGGIRVPHLHPSVAKAALSGFQPFTADPLKHSRYTAFLTFSADASISSASPEKLGFGPLPHQSTDGFNKELDDYAKSATVFKPLSAAMAGRFRSSAVVEMGPKVVEGLHHPVSYADSLAEEQGEEKTKDKEDEEDPKMGAVRLGMYGPLTRETKPWQPAKLLCKRFGVKEPEVDMTGEAGAASAGFEFATGEAKREAWEAEAGGAGETSASASGAPIAMITASENADSTASGEGQRRGPRNLANVGLGEDETQGRDILTYQRPGMDVFKAIFASDDEDSDDEDGGDAAEATPLDDIAPPTHTTTFASASRASKRAAGASGPHDVQANVCSAFRARVAQGQGREEQREEERQGEEESEDRAHVVRRGGRREHTQLRARAAQGEG</sequence>
<feature type="compositionally biased region" description="Pro residues" evidence="1">
    <location>
        <begin position="455"/>
        <end position="467"/>
    </location>
</feature>
<evidence type="ECO:0000256" key="1">
    <source>
        <dbReference type="SAM" id="MobiDB-lite"/>
    </source>
</evidence>
<feature type="region of interest" description="Disordered" evidence="1">
    <location>
        <begin position="804"/>
        <end position="850"/>
    </location>
</feature>
<gene>
    <name evidence="3" type="ORF">GSI_12714</name>
</gene>
<dbReference type="GO" id="GO:0003723">
    <property type="term" value="F:RNA binding"/>
    <property type="evidence" value="ECO:0007669"/>
    <property type="project" value="TreeGrafter"/>
</dbReference>
<keyword evidence="4" id="KW-1185">Reference proteome</keyword>
<evidence type="ECO:0000313" key="4">
    <source>
        <dbReference type="Proteomes" id="UP000230002"/>
    </source>
</evidence>
<dbReference type="STRING" id="1077348.A0A2G8RU15"/>
<dbReference type="GO" id="GO:0005634">
    <property type="term" value="C:nucleus"/>
    <property type="evidence" value="ECO:0007669"/>
    <property type="project" value="TreeGrafter"/>
</dbReference>
<dbReference type="PANTHER" id="PTHR13384:SF19">
    <property type="entry name" value="G PATCH DOMAIN-CONTAINING PROTEIN 1"/>
    <property type="match status" value="1"/>
</dbReference>
<feature type="region of interest" description="Disordered" evidence="1">
    <location>
        <begin position="742"/>
        <end position="790"/>
    </location>
</feature>